<evidence type="ECO:0000256" key="7">
    <source>
        <dbReference type="SAM" id="MobiDB-lite"/>
    </source>
</evidence>
<evidence type="ECO:0000313" key="10">
    <source>
        <dbReference type="Proteomes" id="UP000016922"/>
    </source>
</evidence>
<organism evidence="9 10">
    <name type="scientific">Glarea lozoyensis (strain ATCC 20868 / MF5171)</name>
    <dbReference type="NCBI Taxonomy" id="1116229"/>
    <lineage>
        <taxon>Eukaryota</taxon>
        <taxon>Fungi</taxon>
        <taxon>Dikarya</taxon>
        <taxon>Ascomycota</taxon>
        <taxon>Pezizomycotina</taxon>
        <taxon>Leotiomycetes</taxon>
        <taxon>Helotiales</taxon>
        <taxon>Helotiaceae</taxon>
        <taxon>Glarea</taxon>
    </lineage>
</organism>
<evidence type="ECO:0000259" key="8">
    <source>
        <dbReference type="PROSITE" id="PS50048"/>
    </source>
</evidence>
<protein>
    <submittedName>
        <fullName evidence="9">Zn2/Cys6 DNA-binding protein</fullName>
    </submittedName>
</protein>
<dbReference type="Proteomes" id="UP000016922">
    <property type="component" value="Unassembled WGS sequence"/>
</dbReference>
<evidence type="ECO:0000256" key="3">
    <source>
        <dbReference type="ARBA" id="ARBA00023015"/>
    </source>
</evidence>
<dbReference type="OrthoDB" id="3145928at2759"/>
<evidence type="ECO:0000256" key="2">
    <source>
        <dbReference type="ARBA" id="ARBA00022833"/>
    </source>
</evidence>
<name>S3DAN6_GLAL2</name>
<evidence type="ECO:0000256" key="4">
    <source>
        <dbReference type="ARBA" id="ARBA00023125"/>
    </source>
</evidence>
<dbReference type="InterPro" id="IPR001138">
    <property type="entry name" value="Zn2Cys6_DnaBD"/>
</dbReference>
<keyword evidence="4 9" id="KW-0238">DNA-binding</keyword>
<keyword evidence="1" id="KW-0479">Metal-binding</keyword>
<dbReference type="PROSITE" id="PS00463">
    <property type="entry name" value="ZN2_CY6_FUNGAL_1"/>
    <property type="match status" value="1"/>
</dbReference>
<dbReference type="HOGENOM" id="CLU_011409_12_1_1"/>
<keyword evidence="6" id="KW-0539">Nucleus</keyword>
<feature type="compositionally biased region" description="Basic and acidic residues" evidence="7">
    <location>
        <begin position="10"/>
        <end position="27"/>
    </location>
</feature>
<accession>S3DAN6</accession>
<keyword evidence="5" id="KW-0804">Transcription</keyword>
<dbReference type="KEGG" id="glz:GLAREA_07192"/>
<sequence length="509" mass="58080">MDFAPQSLVTREKDWAWEDRIPDDSRTPPRQKSPNQTPVNNAIQPPRDLISRFRKGTPRSRGGCITCKARHVKCDETKPWCKKCNNSGRQCEYAVPPPTKQTKRKSGAATPPGVQTMEPGVQNMEPFIIQYQPSIDIPGSQSERRSFHFIQAKNLTETFGRCEIDLWDTTMLLYSHSSPTVRTSLLALSAIYEVYEAKIFLDDRTPVSFGCLETHAFEQYTKAVSEIIRTRRSHAKNPRNNQQDLLLGYLIFTWMEIMLGNLDTAKWHLDSGIKIMTDIATNPAAVAERRDPDDVYGALHRSFLRLKFQTTVGLQAIPMVAHGPPNQPPNVVLAAVNEQEIPTPTLMIGPQSAQVPKMELTWTLEGRHRQFERLLRADQAISLKPLNAVDEADRKRSLALVYIKLSRAMLSLLTEARFQGADNLQTCRYIEIIDIMEDIARRKIYMEPSPTSLDFGVIPPLFLILRWCNDFGVRFRAMELLKLVPSREGCWYRDDIVALVEQKSLFWPV</sequence>
<dbReference type="GeneID" id="19466245"/>
<proteinExistence type="predicted"/>
<gene>
    <name evidence="9" type="ORF">GLAREA_07192</name>
</gene>
<dbReference type="PROSITE" id="PS50048">
    <property type="entry name" value="ZN2_CY6_FUNGAL_2"/>
    <property type="match status" value="1"/>
</dbReference>
<reference evidence="9 10" key="1">
    <citation type="journal article" date="2013" name="BMC Genomics">
        <title>Genomics-driven discovery of the pneumocandin biosynthetic gene cluster in the fungus Glarea lozoyensis.</title>
        <authorList>
            <person name="Chen L."/>
            <person name="Yue Q."/>
            <person name="Zhang X."/>
            <person name="Xiang M."/>
            <person name="Wang C."/>
            <person name="Li S."/>
            <person name="Che Y."/>
            <person name="Ortiz-Lopez F.J."/>
            <person name="Bills G.F."/>
            <person name="Liu X."/>
            <person name="An Z."/>
        </authorList>
    </citation>
    <scope>NUCLEOTIDE SEQUENCE [LARGE SCALE GENOMIC DNA]</scope>
    <source>
        <strain evidence="10">ATCC 20868 / MF5171</strain>
    </source>
</reference>
<dbReference type="InterPro" id="IPR052360">
    <property type="entry name" value="Transcr_Regulatory_Proteins"/>
</dbReference>
<feature type="region of interest" description="Disordered" evidence="7">
    <location>
        <begin position="1"/>
        <end position="47"/>
    </location>
</feature>
<evidence type="ECO:0000256" key="1">
    <source>
        <dbReference type="ARBA" id="ARBA00022723"/>
    </source>
</evidence>
<dbReference type="Gene3D" id="4.10.240.10">
    <property type="entry name" value="Zn(2)-C6 fungal-type DNA-binding domain"/>
    <property type="match status" value="1"/>
</dbReference>
<keyword evidence="10" id="KW-1185">Reference proteome</keyword>
<feature type="compositionally biased region" description="Polar residues" evidence="7">
    <location>
        <begin position="28"/>
        <end position="43"/>
    </location>
</feature>
<feature type="region of interest" description="Disordered" evidence="7">
    <location>
        <begin position="95"/>
        <end position="114"/>
    </location>
</feature>
<dbReference type="RefSeq" id="XP_008079331.1">
    <property type="nucleotide sequence ID" value="XM_008081140.1"/>
</dbReference>
<dbReference type="GO" id="GO:0003677">
    <property type="term" value="F:DNA binding"/>
    <property type="evidence" value="ECO:0007669"/>
    <property type="project" value="UniProtKB-KW"/>
</dbReference>
<evidence type="ECO:0000256" key="5">
    <source>
        <dbReference type="ARBA" id="ARBA00023163"/>
    </source>
</evidence>
<dbReference type="AlphaFoldDB" id="S3DAN6"/>
<keyword evidence="2" id="KW-0862">Zinc</keyword>
<dbReference type="CDD" id="cd00067">
    <property type="entry name" value="GAL4"/>
    <property type="match status" value="1"/>
</dbReference>
<dbReference type="PANTHER" id="PTHR36206">
    <property type="entry name" value="ASPERCRYPTIN BIOSYNTHESIS CLUSTER-SPECIFIC TRANSCRIPTION REGULATOR ATNN-RELATED"/>
    <property type="match status" value="1"/>
</dbReference>
<dbReference type="EMBL" id="KE145357">
    <property type="protein sequence ID" value="EPE34179.1"/>
    <property type="molecule type" value="Genomic_DNA"/>
</dbReference>
<dbReference type="PANTHER" id="PTHR36206:SF12">
    <property type="entry name" value="ASPERCRYPTIN BIOSYNTHESIS CLUSTER-SPECIFIC TRANSCRIPTION REGULATOR ATNN-RELATED"/>
    <property type="match status" value="1"/>
</dbReference>
<dbReference type="SMART" id="SM00066">
    <property type="entry name" value="GAL4"/>
    <property type="match status" value="1"/>
</dbReference>
<dbReference type="GO" id="GO:0008270">
    <property type="term" value="F:zinc ion binding"/>
    <property type="evidence" value="ECO:0007669"/>
    <property type="project" value="InterPro"/>
</dbReference>
<dbReference type="InterPro" id="IPR036864">
    <property type="entry name" value="Zn2-C6_fun-type_DNA-bd_sf"/>
</dbReference>
<evidence type="ECO:0000256" key="6">
    <source>
        <dbReference type="ARBA" id="ARBA00023242"/>
    </source>
</evidence>
<evidence type="ECO:0000313" key="9">
    <source>
        <dbReference type="EMBL" id="EPE34179.1"/>
    </source>
</evidence>
<keyword evidence="3" id="KW-0805">Transcription regulation</keyword>
<dbReference type="Pfam" id="PF00172">
    <property type="entry name" value="Zn_clus"/>
    <property type="match status" value="1"/>
</dbReference>
<feature type="domain" description="Zn(2)-C6 fungal-type" evidence="8">
    <location>
        <begin position="63"/>
        <end position="93"/>
    </location>
</feature>
<dbReference type="GO" id="GO:0000981">
    <property type="term" value="F:DNA-binding transcription factor activity, RNA polymerase II-specific"/>
    <property type="evidence" value="ECO:0007669"/>
    <property type="project" value="InterPro"/>
</dbReference>
<dbReference type="SUPFAM" id="SSF57701">
    <property type="entry name" value="Zn2/Cys6 DNA-binding domain"/>
    <property type="match status" value="1"/>
</dbReference>